<dbReference type="AlphaFoldDB" id="A0A6A4GKI0"/>
<dbReference type="PROSITE" id="PS50082">
    <property type="entry name" value="WD_REPEATS_2"/>
    <property type="match status" value="1"/>
</dbReference>
<feature type="repeat" description="WD" evidence="1">
    <location>
        <begin position="70"/>
        <end position="92"/>
    </location>
</feature>
<sequence>MADIPLPLPPCDDLSTHSLSSLKKIALHTIRREKNFKSSNPRIMGPVRRTRCSPGSHDILSHIPGTGMHVMASSEDGTVTCWDISSEKSLASIYVGHHILNIWRTLDPPGPNAGKIFIALMLTDTPVSTYSDLVVLSVIYGPQLSDVSLQVAFRYRFESSAQSFSLALSLDSELVAIAKTSPDLQIYVFNYSLGQSEPSILFSDLHFDKDICQVEFYNRNLYLVIERGRKSHIYRCAPASLPYNTVLPSCSPAFEDDKYHTYEWPDIASLGSASSQIQHGRDAQSFFRARPKLLISMSDLDLAEYDYKALEFRFYDLDKVTPGRTVTDAHSAIIDGVIMDGPPIGMHTLGFLLLHSSDLCLLFALRVHDEVTLRLLTFDAKGTSSRSVVMELPPSVDLRKVVSATLDSLLGMLFIVTTHEEIISVPFA</sequence>
<dbReference type="InterPro" id="IPR001680">
    <property type="entry name" value="WD40_rpt"/>
</dbReference>
<reference evidence="2" key="1">
    <citation type="journal article" date="2019" name="Environ. Microbiol.">
        <title>Fungal ecological strategies reflected in gene transcription - a case study of two litter decomposers.</title>
        <authorList>
            <person name="Barbi F."/>
            <person name="Kohler A."/>
            <person name="Barry K."/>
            <person name="Baskaran P."/>
            <person name="Daum C."/>
            <person name="Fauchery L."/>
            <person name="Ihrmark K."/>
            <person name="Kuo A."/>
            <person name="LaButti K."/>
            <person name="Lipzen A."/>
            <person name="Morin E."/>
            <person name="Grigoriev I.V."/>
            <person name="Henrissat B."/>
            <person name="Lindahl B."/>
            <person name="Martin F."/>
        </authorList>
    </citation>
    <scope>NUCLEOTIDE SEQUENCE</scope>
    <source>
        <strain evidence="2">JB14</strain>
    </source>
</reference>
<dbReference type="EMBL" id="ML769897">
    <property type="protein sequence ID" value="KAE9386252.1"/>
    <property type="molecule type" value="Genomic_DNA"/>
</dbReference>
<dbReference type="SUPFAM" id="SSF82171">
    <property type="entry name" value="DPP6 N-terminal domain-like"/>
    <property type="match status" value="1"/>
</dbReference>
<gene>
    <name evidence="2" type="ORF">BT96DRAFT_1026307</name>
</gene>
<evidence type="ECO:0000313" key="2">
    <source>
        <dbReference type="EMBL" id="KAE9386252.1"/>
    </source>
</evidence>
<protein>
    <recommendedName>
        <fullName evidence="4">WD40 repeat-like protein</fullName>
    </recommendedName>
</protein>
<accession>A0A6A4GKI0</accession>
<evidence type="ECO:0008006" key="4">
    <source>
        <dbReference type="Google" id="ProtNLM"/>
    </source>
</evidence>
<dbReference type="Proteomes" id="UP000799118">
    <property type="component" value="Unassembled WGS sequence"/>
</dbReference>
<keyword evidence="3" id="KW-1185">Reference proteome</keyword>
<organism evidence="2 3">
    <name type="scientific">Gymnopus androsaceus JB14</name>
    <dbReference type="NCBI Taxonomy" id="1447944"/>
    <lineage>
        <taxon>Eukaryota</taxon>
        <taxon>Fungi</taxon>
        <taxon>Dikarya</taxon>
        <taxon>Basidiomycota</taxon>
        <taxon>Agaricomycotina</taxon>
        <taxon>Agaricomycetes</taxon>
        <taxon>Agaricomycetidae</taxon>
        <taxon>Agaricales</taxon>
        <taxon>Marasmiineae</taxon>
        <taxon>Omphalotaceae</taxon>
        <taxon>Gymnopus</taxon>
    </lineage>
</organism>
<name>A0A6A4GKI0_9AGAR</name>
<evidence type="ECO:0000256" key="1">
    <source>
        <dbReference type="PROSITE-ProRule" id="PRU00221"/>
    </source>
</evidence>
<evidence type="ECO:0000313" key="3">
    <source>
        <dbReference type="Proteomes" id="UP000799118"/>
    </source>
</evidence>
<keyword evidence="1" id="KW-0853">WD repeat</keyword>
<proteinExistence type="predicted"/>
<dbReference type="OrthoDB" id="2937711at2759"/>